<evidence type="ECO:0000256" key="1">
    <source>
        <dbReference type="ARBA" id="ARBA00004651"/>
    </source>
</evidence>
<keyword evidence="4 7" id="KW-0812">Transmembrane</keyword>
<evidence type="ECO:0000313" key="9">
    <source>
        <dbReference type="EMBL" id="QDU81795.1"/>
    </source>
</evidence>
<dbReference type="InterPro" id="IPR018076">
    <property type="entry name" value="T2SS_GspF_dom"/>
</dbReference>
<dbReference type="EMBL" id="CP036281">
    <property type="protein sequence ID" value="QDU81795.1"/>
    <property type="molecule type" value="Genomic_DNA"/>
</dbReference>
<evidence type="ECO:0000256" key="4">
    <source>
        <dbReference type="ARBA" id="ARBA00022692"/>
    </source>
</evidence>
<keyword evidence="3" id="KW-1003">Cell membrane</keyword>
<feature type="transmembrane region" description="Helical" evidence="7">
    <location>
        <begin position="213"/>
        <end position="241"/>
    </location>
</feature>
<evidence type="ECO:0000256" key="2">
    <source>
        <dbReference type="ARBA" id="ARBA00005745"/>
    </source>
</evidence>
<dbReference type="GO" id="GO:0005886">
    <property type="term" value="C:plasma membrane"/>
    <property type="evidence" value="ECO:0007669"/>
    <property type="project" value="UniProtKB-SubCell"/>
</dbReference>
<keyword evidence="5 7" id="KW-1133">Transmembrane helix</keyword>
<dbReference type="PANTHER" id="PTHR30012:SF0">
    <property type="entry name" value="TYPE II SECRETION SYSTEM PROTEIN F-RELATED"/>
    <property type="match status" value="1"/>
</dbReference>
<reference evidence="9 10" key="1">
    <citation type="submission" date="2019-02" db="EMBL/GenBank/DDBJ databases">
        <title>Deep-cultivation of Planctomycetes and their phenomic and genomic characterization uncovers novel biology.</title>
        <authorList>
            <person name="Wiegand S."/>
            <person name="Jogler M."/>
            <person name="Boedeker C."/>
            <person name="Pinto D."/>
            <person name="Vollmers J."/>
            <person name="Rivas-Marin E."/>
            <person name="Kohn T."/>
            <person name="Peeters S.H."/>
            <person name="Heuer A."/>
            <person name="Rast P."/>
            <person name="Oberbeckmann S."/>
            <person name="Bunk B."/>
            <person name="Jeske O."/>
            <person name="Meyerdierks A."/>
            <person name="Storesund J.E."/>
            <person name="Kallscheuer N."/>
            <person name="Luecker S."/>
            <person name="Lage O.M."/>
            <person name="Pohl T."/>
            <person name="Merkel B.J."/>
            <person name="Hornburger P."/>
            <person name="Mueller R.-W."/>
            <person name="Bruemmer F."/>
            <person name="Labrenz M."/>
            <person name="Spormann A.M."/>
            <person name="Op den Camp H."/>
            <person name="Overmann J."/>
            <person name="Amann R."/>
            <person name="Jetten M.S.M."/>
            <person name="Mascher T."/>
            <person name="Medema M.H."/>
            <person name="Devos D.P."/>
            <person name="Kaster A.-K."/>
            <person name="Ovreas L."/>
            <person name="Rohde M."/>
            <person name="Galperin M.Y."/>
            <person name="Jogler C."/>
        </authorList>
    </citation>
    <scope>NUCLEOTIDE SEQUENCE [LARGE SCALE GENOMIC DNA]</scope>
    <source>
        <strain evidence="9 10">Pla110</strain>
    </source>
</reference>
<gene>
    <name evidence="9" type="primary">epsF_2</name>
    <name evidence="9" type="ORF">Pla110_35450</name>
</gene>
<accession>A0A518CRF5</accession>
<dbReference type="PANTHER" id="PTHR30012">
    <property type="entry name" value="GENERAL SECRETION PATHWAY PROTEIN"/>
    <property type="match status" value="1"/>
</dbReference>
<proteinExistence type="inferred from homology"/>
<dbReference type="InterPro" id="IPR003004">
    <property type="entry name" value="GspF/PilC"/>
</dbReference>
<evidence type="ECO:0000256" key="5">
    <source>
        <dbReference type="ARBA" id="ARBA00022989"/>
    </source>
</evidence>
<feature type="domain" description="Type II secretion system protein GspF" evidence="8">
    <location>
        <begin position="71"/>
        <end position="193"/>
    </location>
</feature>
<keyword evidence="10" id="KW-1185">Reference proteome</keyword>
<evidence type="ECO:0000256" key="7">
    <source>
        <dbReference type="SAM" id="Phobius"/>
    </source>
</evidence>
<protein>
    <submittedName>
        <fullName evidence="9">Type II secretion system protein F</fullName>
    </submittedName>
</protein>
<feature type="transmembrane region" description="Helical" evidence="7">
    <location>
        <begin position="171"/>
        <end position="193"/>
    </location>
</feature>
<evidence type="ECO:0000256" key="6">
    <source>
        <dbReference type="ARBA" id="ARBA00023136"/>
    </source>
</evidence>
<dbReference type="KEGG" id="plon:Pla110_35450"/>
<feature type="domain" description="Type II secretion system protein GspF" evidence="8">
    <location>
        <begin position="276"/>
        <end position="398"/>
    </location>
</feature>
<name>A0A518CRF5_9PLAN</name>
<organism evidence="9 10">
    <name type="scientific">Polystyrenella longa</name>
    <dbReference type="NCBI Taxonomy" id="2528007"/>
    <lineage>
        <taxon>Bacteria</taxon>
        <taxon>Pseudomonadati</taxon>
        <taxon>Planctomycetota</taxon>
        <taxon>Planctomycetia</taxon>
        <taxon>Planctomycetales</taxon>
        <taxon>Planctomycetaceae</taxon>
        <taxon>Polystyrenella</taxon>
    </lineage>
</organism>
<dbReference type="Gene3D" id="1.20.81.30">
    <property type="entry name" value="Type II secretion system (T2SS), domain F"/>
    <property type="match status" value="2"/>
</dbReference>
<evidence type="ECO:0000256" key="3">
    <source>
        <dbReference type="ARBA" id="ARBA00022475"/>
    </source>
</evidence>
<keyword evidence="6 7" id="KW-0472">Membrane</keyword>
<comment type="subcellular location">
    <subcellularLocation>
        <location evidence="1">Cell membrane</location>
        <topology evidence="1">Multi-pass membrane protein</topology>
    </subcellularLocation>
</comment>
<dbReference type="Proteomes" id="UP000317178">
    <property type="component" value="Chromosome"/>
</dbReference>
<evidence type="ECO:0000259" key="8">
    <source>
        <dbReference type="Pfam" id="PF00482"/>
    </source>
</evidence>
<dbReference type="PRINTS" id="PR00812">
    <property type="entry name" value="BCTERIALGSPF"/>
</dbReference>
<comment type="similarity">
    <text evidence="2">Belongs to the GSP F family.</text>
</comment>
<dbReference type="AlphaFoldDB" id="A0A518CRF5"/>
<dbReference type="InterPro" id="IPR042094">
    <property type="entry name" value="T2SS_GspF_sf"/>
</dbReference>
<sequence>MPEFAYKARSAGGDQITGLLTANSKREALNMLSERSLFPLLVEDAKDASSPFNFSFKFSKRIKADVISQMLTQLSDLLVNGVSILEALKLMSQEATNPDIKEVLTDVHDRMVEGSNLEEAVGRHPNVFDELTVSMVRAGSEGAFLEDALKRTADFLELQEEMKARVKGAMIYPAFLLVVGIISVTGILIFLVPKFEPLFKSLEKKGGLPGPTVALLAISDFLGSMYGVLLGVALIGGVVALKKWMATDDGKLKFDRWRLKIPVAGNIFLGSAVARFTRVLGTLLQNGVPLLRALEISKDSSGSKVLSMAIAKSAENVTSGETLSKPLSQCGLIPNDVMAMIRIAEESNNLENVLINISEGIDRKTNRKLDSMVKLLEPIMLILMGVIILFILIALLMPIIEASTSV</sequence>
<feature type="transmembrane region" description="Helical" evidence="7">
    <location>
        <begin position="375"/>
        <end position="400"/>
    </location>
</feature>
<evidence type="ECO:0000313" key="10">
    <source>
        <dbReference type="Proteomes" id="UP000317178"/>
    </source>
</evidence>
<dbReference type="Pfam" id="PF00482">
    <property type="entry name" value="T2SSF"/>
    <property type="match status" value="2"/>
</dbReference>